<organism evidence="1 2">
    <name type="scientific">Defluviicoccus vanus</name>
    <dbReference type="NCBI Taxonomy" id="111831"/>
    <lineage>
        <taxon>Bacteria</taxon>
        <taxon>Pseudomonadati</taxon>
        <taxon>Pseudomonadota</taxon>
        <taxon>Alphaproteobacteria</taxon>
        <taxon>Rhodospirillales</taxon>
        <taxon>Rhodospirillaceae</taxon>
        <taxon>Defluviicoccus</taxon>
    </lineage>
</organism>
<sequence length="259" mass="28663">MLPAGRFTWAIGAIHGEVDRLVILHDRLATRITPYDNLVYLGNFFGRGARVAATVHEMLLFRRALLARQLDDESGKIVFLRGSQEEMWHKLLQLQFAPSPADVFQWMLAHGVGPTIEAYGGDIQTGYRVVRRGAVVVSQWTNSLRAGMRALDGHDRLFSVLRRAAYTADRTLLLVSTGIDPSRPLTQQGDAFWWGSRGFEAMDAPYEDFAHIVRGFDPQHRGLRIGAHMVSLDGGAGFGGSLVAASFDENGRLVDTIEA</sequence>
<dbReference type="Gene3D" id="3.60.21.10">
    <property type="match status" value="1"/>
</dbReference>
<evidence type="ECO:0000313" key="1">
    <source>
        <dbReference type="EMBL" id="QNT71063.1"/>
    </source>
</evidence>
<name>A0A7H1N5S7_9PROT</name>
<keyword evidence="2" id="KW-1185">Reference proteome</keyword>
<dbReference type="InterPro" id="IPR029052">
    <property type="entry name" value="Metallo-depent_PP-like"/>
</dbReference>
<dbReference type="SUPFAM" id="SSF56300">
    <property type="entry name" value="Metallo-dependent phosphatases"/>
    <property type="match status" value="1"/>
</dbReference>
<evidence type="ECO:0000313" key="2">
    <source>
        <dbReference type="Proteomes" id="UP000516369"/>
    </source>
</evidence>
<reference evidence="1 2" key="1">
    <citation type="submission" date="2020-05" db="EMBL/GenBank/DDBJ databases">
        <title>Complete closed genome sequence of Defluviicoccus vanus.</title>
        <authorList>
            <person name="Bessarab I."/>
            <person name="Arumugam K."/>
            <person name="Maszenan A.M."/>
            <person name="Seviour R.J."/>
            <person name="Williams R.B."/>
        </authorList>
    </citation>
    <scope>NUCLEOTIDE SEQUENCE [LARGE SCALE GENOMIC DNA]</scope>
    <source>
        <strain evidence="1 2">Ben 114</strain>
    </source>
</reference>
<dbReference type="Proteomes" id="UP000516369">
    <property type="component" value="Chromosome"/>
</dbReference>
<accession>A0A7H1N5S7</accession>
<proteinExistence type="predicted"/>
<gene>
    <name evidence="1" type="ORF">HQ394_01515</name>
</gene>
<dbReference type="KEGG" id="dvn:HQ394_01515"/>
<protein>
    <submittedName>
        <fullName evidence="1">Uncharacterized protein</fullName>
    </submittedName>
</protein>
<dbReference type="AlphaFoldDB" id="A0A7H1N5S7"/>
<dbReference type="EMBL" id="CP053923">
    <property type="protein sequence ID" value="QNT71063.1"/>
    <property type="molecule type" value="Genomic_DNA"/>
</dbReference>